<keyword evidence="2" id="KW-0472">Membrane</keyword>
<accession>A0A4P7IHW4</accession>
<proteinExistence type="predicted"/>
<keyword evidence="2" id="KW-1133">Transmembrane helix</keyword>
<dbReference type="AlphaFoldDB" id="A0A4P7IHW4"/>
<dbReference type="Proteomes" id="UP000294853">
    <property type="component" value="Chromosome"/>
</dbReference>
<evidence type="ECO:0000313" key="4">
    <source>
        <dbReference type="EMBL" id="QBX55421.1"/>
    </source>
</evidence>
<feature type="transmembrane region" description="Helical" evidence="2">
    <location>
        <begin position="690"/>
        <end position="711"/>
    </location>
</feature>
<feature type="chain" id="PRO_5039619980" description="Glycoprotein" evidence="3">
    <location>
        <begin position="31"/>
        <end position="726"/>
    </location>
</feature>
<evidence type="ECO:0000313" key="5">
    <source>
        <dbReference type="Proteomes" id="UP000294853"/>
    </source>
</evidence>
<evidence type="ECO:0008006" key="6">
    <source>
        <dbReference type="Google" id="ProtNLM"/>
    </source>
</evidence>
<evidence type="ECO:0000256" key="2">
    <source>
        <dbReference type="SAM" id="Phobius"/>
    </source>
</evidence>
<feature type="region of interest" description="Disordered" evidence="1">
    <location>
        <begin position="254"/>
        <end position="297"/>
    </location>
</feature>
<gene>
    <name evidence="4" type="ORF">EXE58_08115</name>
</gene>
<dbReference type="Pfam" id="PF19516">
    <property type="entry name" value="DUF6049"/>
    <property type="match status" value="2"/>
</dbReference>
<organism evidence="4 5">
    <name type="scientific">Nocardioides seonyuensis</name>
    <dbReference type="NCBI Taxonomy" id="2518371"/>
    <lineage>
        <taxon>Bacteria</taxon>
        <taxon>Bacillati</taxon>
        <taxon>Actinomycetota</taxon>
        <taxon>Actinomycetes</taxon>
        <taxon>Propionibacteriales</taxon>
        <taxon>Nocardioidaceae</taxon>
        <taxon>Nocardioides</taxon>
    </lineage>
</organism>
<evidence type="ECO:0000256" key="3">
    <source>
        <dbReference type="SAM" id="SignalP"/>
    </source>
</evidence>
<reference evidence="4 5" key="1">
    <citation type="submission" date="2019-03" db="EMBL/GenBank/DDBJ databases">
        <title>Three New Species of Nocardioides, Nocardioides euryhalodurans sp. nov., Nocardioides seonyuensis sp. nov. and Nocardioides eburneoflavus sp. nov. Iolated from Soil.</title>
        <authorList>
            <person name="Roh S.G."/>
            <person name="Lee C."/>
            <person name="Kim M.-K."/>
            <person name="Kim S.B."/>
        </authorList>
    </citation>
    <scope>NUCLEOTIDE SEQUENCE [LARGE SCALE GENOMIC DNA]</scope>
    <source>
        <strain evidence="4 5">MMS17-SY207-3</strain>
    </source>
</reference>
<name>A0A4P7IHW4_9ACTN</name>
<dbReference type="RefSeq" id="WP_135267413.1">
    <property type="nucleotide sequence ID" value="NZ_CP038436.1"/>
</dbReference>
<keyword evidence="2" id="KW-0812">Transmembrane</keyword>
<protein>
    <recommendedName>
        <fullName evidence="6">Glycoprotein</fullName>
    </recommendedName>
</protein>
<keyword evidence="5" id="KW-1185">Reference proteome</keyword>
<keyword evidence="3" id="KW-0732">Signal</keyword>
<dbReference type="OrthoDB" id="3797035at2"/>
<feature type="signal peptide" evidence="3">
    <location>
        <begin position="1"/>
        <end position="30"/>
    </location>
</feature>
<dbReference type="EMBL" id="CP038436">
    <property type="protein sequence ID" value="QBX55421.1"/>
    <property type="molecule type" value="Genomic_DNA"/>
</dbReference>
<dbReference type="InterPro" id="IPR046112">
    <property type="entry name" value="DUF6049"/>
</dbReference>
<evidence type="ECO:0000256" key="1">
    <source>
        <dbReference type="SAM" id="MobiDB-lite"/>
    </source>
</evidence>
<sequence length="726" mass="76163">MPDPSSLRRALAGVVTSLVVLVTAATGATAHGQPGAAEDADLLVVHLDTITPVAREGRSVRMTGTVTNTTAEPWTRVNLHAFGSESPILDASQLAVSAETDPHADVGPRVTEPGTFDTVDVLEAGQTAEFSLSVPVAELGFESSGVYWVGVHALGDSSVPRDTAADGRARTFIPFLSRPRATVPVSVVLTLRGPVRHSPDGRLAGTGRWSRALAEGGRYDALLDAAEQAGATPHSMVVDPAVLVAISRLTIGNPPRTLAPDPTVPGQEPPPPEEEGTGGTPVVPPVATTTPPTPDSELGEEELALANLARTWMARFLQEARTADVLALPFGDLDVAAAARLAPDRYTQAVERSRAVMESLELAHLPVVAPVNGLMSPEGLAVVEPGTTVMLGDTAFSVPPESDTSLVRLLGHRVLVTSTGAATGGPGPTDGADPLAVRQRLVSEAALRLPEAGADRTGQPLVLVLPPSWRAEQAGTLLDALEQPWIEPVTATELASGQATASSAASLVYTEEDAAAELDADNFARAEDLTDAASVMEAVLTLETTVEQQVLDEALTTLSLQRRRRPREAARSAAAIEEFLRDELDSIRIDTRYPTAVTLSSDSGPFGVTLTNGLDQPVTVALRVASDDEISLDGTGVRQLAAGSRTQARLQARTTRPGVHTVRLFLTSEEGTPLGSSRELPIRAAQVSGLIWLAMAVGAVLLFGAIALRLWRRVRRAAREARSAHA</sequence>
<dbReference type="KEGG" id="nsn:EXE58_08115"/>